<evidence type="ECO:0000256" key="1">
    <source>
        <dbReference type="SAM" id="Phobius"/>
    </source>
</evidence>
<dbReference type="VEuPathDB" id="FungiDB:H310_07099"/>
<gene>
    <name evidence="2" type="ORF">DYB32_002022</name>
</gene>
<keyword evidence="3" id="KW-1185">Reference proteome</keyword>
<proteinExistence type="predicted"/>
<organism evidence="2 3">
    <name type="scientific">Aphanomyces invadans</name>
    <dbReference type="NCBI Taxonomy" id="157072"/>
    <lineage>
        <taxon>Eukaryota</taxon>
        <taxon>Sar</taxon>
        <taxon>Stramenopiles</taxon>
        <taxon>Oomycota</taxon>
        <taxon>Saprolegniomycetes</taxon>
        <taxon>Saprolegniales</taxon>
        <taxon>Verrucalvaceae</taxon>
        <taxon>Aphanomyces</taxon>
    </lineage>
</organism>
<keyword evidence="1" id="KW-0812">Transmembrane</keyword>
<accession>A0A3R6WS49</accession>
<evidence type="ECO:0000313" key="3">
    <source>
        <dbReference type="Proteomes" id="UP000285060"/>
    </source>
</evidence>
<comment type="caution">
    <text evidence="2">The sequence shown here is derived from an EMBL/GenBank/DDBJ whole genome shotgun (WGS) entry which is preliminary data.</text>
</comment>
<feature type="transmembrane region" description="Helical" evidence="1">
    <location>
        <begin position="85"/>
        <end position="109"/>
    </location>
</feature>
<dbReference type="Proteomes" id="UP000285060">
    <property type="component" value="Unassembled WGS sequence"/>
</dbReference>
<dbReference type="EMBL" id="QUSY01000064">
    <property type="protein sequence ID" value="RHY33674.1"/>
    <property type="molecule type" value="Genomic_DNA"/>
</dbReference>
<evidence type="ECO:0000313" key="2">
    <source>
        <dbReference type="EMBL" id="RHY33674.1"/>
    </source>
</evidence>
<reference evidence="2 3" key="1">
    <citation type="submission" date="2018-08" db="EMBL/GenBank/DDBJ databases">
        <title>Aphanomyces genome sequencing and annotation.</title>
        <authorList>
            <person name="Minardi D."/>
            <person name="Oidtmann B."/>
            <person name="Van Der Giezen M."/>
            <person name="Studholme D.J."/>
        </authorList>
    </citation>
    <scope>NUCLEOTIDE SEQUENCE [LARGE SCALE GENOMIC DNA]</scope>
    <source>
        <strain evidence="2 3">NJM0002</strain>
    </source>
</reference>
<keyword evidence="1" id="KW-1133">Transmembrane helix</keyword>
<dbReference type="AlphaFoldDB" id="A0A3R6WS49"/>
<protein>
    <submittedName>
        <fullName evidence="2">Uncharacterized protein</fullName>
    </submittedName>
</protein>
<name>A0A3R6WS49_9STRA</name>
<keyword evidence="1" id="KW-0472">Membrane</keyword>
<sequence>MTDLDDFTSPMPLKAGMTDLSGDDDDVRVPVAAISESDMGRRTMSRRLRLPDNEPGVAASPRRRFKLPGITFRRRRDGEKDKDEVFWNAVMVLSVLSLGVLTAIAFVLAQTEFFITHQVDLLGVSIDKIFSVVSEEKTTIFLHNTGHLPGKAILNYEDHVLTLGRVKAAAEEELPYYGLSIHHNGTVGLTNELRGTPSCGRQSISSEPLSSLSFHSLTAPNIEATTVHADSVIFLDGTTMTTAADISGGLLQEGDLNFASQKGSIVAATSGKQRFLVNADGLVIVPNPDATPPDDPNKVGIVLDGQRNRMRFGDHLDIFADKTTAGMTAGVVTMLLWIDDIAVGRDGTERVRLTCPAVDKVSFGKPMRLEVVGQFAKSGPGGDVVVAGGDGAGSGGDLWLMGGQTAAPRTDSATHLGSVFINSPATDSGVVIAATSIGSNVSTNVVSLQGTIQLNAQSVDLPVEVGGNVSVRGSALTVTSSSIALGVPSTETIQVEAKRVDVTAPRVAIQGGVVQVTRASDFVVNVTAGVSMVSPVANVTTKTVSVHADDAMWTTRSTLWHSNETFQVTGQSIRLGAHSTTITSTDDANGTTSLGGTTVHVGDTQLTREVHIHTAQALATHVNGTTATQIRGKSVHVAATDLHIGSPSSTVNMEVRLMEAFLLGFDTIETVSPHDAPVEVEPLRHADEVITLGNLPTSGRLEFDLTVHGFRAEMAAITNADSMLIRCVPLAAVIHIVAELVVCGI</sequence>